<dbReference type="Pfam" id="PF03610">
    <property type="entry name" value="EIIA-man"/>
    <property type="match status" value="1"/>
</dbReference>
<dbReference type="InterPro" id="IPR039643">
    <property type="entry name" value="DhaM"/>
</dbReference>
<dbReference type="AlphaFoldDB" id="A0A7U3ZS01"/>
<dbReference type="InterPro" id="IPR004701">
    <property type="entry name" value="PTS_EIIA_man-typ"/>
</dbReference>
<dbReference type="RefSeq" id="WP_014034804.1">
    <property type="nucleotide sequence ID" value="NC_015946.1"/>
</dbReference>
<dbReference type="NCBIfam" id="TIGR02364">
    <property type="entry name" value="dha_pts"/>
    <property type="match status" value="1"/>
</dbReference>
<dbReference type="PANTHER" id="PTHR38594">
    <property type="entry name" value="PEP-DEPENDENT DIHYDROXYACETONE KINASE, PHOSPHORYL DONOR SUBUNIT DHAM"/>
    <property type="match status" value="1"/>
</dbReference>
<dbReference type="Gene3D" id="3.40.50.510">
    <property type="entry name" value="Phosphotransferase system, mannose-type IIA component"/>
    <property type="match status" value="1"/>
</dbReference>
<dbReference type="GO" id="GO:0019563">
    <property type="term" value="P:glycerol catabolic process"/>
    <property type="evidence" value="ECO:0007669"/>
    <property type="project" value="InterPro"/>
</dbReference>
<sequence>MVSIVIISHSKKIAEGVVELAKQMASQVQITSCGGTKDNQIGTDLDLILKAINKVWSQDGVLILFDLGSALMNAEMAVEMLDNNKKANVKIIDVALVEGAILAAVNSSMNKSLDEIIKELEVLKLNKF</sequence>
<dbReference type="SUPFAM" id="SSF53062">
    <property type="entry name" value="PTS system fructose IIA component-like"/>
    <property type="match status" value="1"/>
</dbReference>
<keyword evidence="7" id="KW-0418">Kinase</keyword>
<dbReference type="KEGG" id="mpf:MPUT_0041"/>
<dbReference type="GO" id="GO:0009401">
    <property type="term" value="P:phosphoenolpyruvate-dependent sugar phosphotransferase system"/>
    <property type="evidence" value="ECO:0007669"/>
    <property type="project" value="InterPro"/>
</dbReference>
<organism evidence="7 8">
    <name type="scientific">Mycoplasma putrefaciens (strain ATCC 15718 / NCTC 10155 / C30 KS-1 / KS-1)</name>
    <dbReference type="NCBI Taxonomy" id="743965"/>
    <lineage>
        <taxon>Bacteria</taxon>
        <taxon>Bacillati</taxon>
        <taxon>Mycoplasmatota</taxon>
        <taxon>Mollicutes</taxon>
        <taxon>Mycoplasmataceae</taxon>
        <taxon>Mycoplasma</taxon>
    </lineage>
</organism>
<gene>
    <name evidence="7" type="ordered locus">MPUT_0041</name>
</gene>
<comment type="subunit">
    <text evidence="5">Homodimer. The dihydroxyacetone kinase complex is composed of a homodimer of DhaM, a homodimer of DhaK and the subunit DhaL.</text>
</comment>
<dbReference type="GO" id="GO:0016020">
    <property type="term" value="C:membrane"/>
    <property type="evidence" value="ECO:0007669"/>
    <property type="project" value="InterPro"/>
</dbReference>
<comment type="catalytic activity">
    <reaction evidence="1">
        <text>dihydroxyacetone + phosphoenolpyruvate = dihydroxyacetone phosphate + pyruvate</text>
        <dbReference type="Rhea" id="RHEA:18381"/>
        <dbReference type="ChEBI" id="CHEBI:15361"/>
        <dbReference type="ChEBI" id="CHEBI:16016"/>
        <dbReference type="ChEBI" id="CHEBI:57642"/>
        <dbReference type="ChEBI" id="CHEBI:58702"/>
        <dbReference type="EC" id="2.7.1.121"/>
    </reaction>
</comment>
<evidence type="ECO:0000313" key="7">
    <source>
        <dbReference type="EMBL" id="AEM68448.1"/>
    </source>
</evidence>
<dbReference type="EC" id="2.7.1.121" evidence="3"/>
<evidence type="ECO:0000256" key="1">
    <source>
        <dbReference type="ARBA" id="ARBA00001113"/>
    </source>
</evidence>
<accession>A0A7U3ZS01</accession>
<proteinExistence type="predicted"/>
<protein>
    <recommendedName>
        <fullName evidence="3">phosphoenolpyruvate--glycerone phosphotransferase</fullName>
        <ecNumber evidence="3">2.7.1.121</ecNumber>
    </recommendedName>
</protein>
<feature type="domain" description="PTS EIIA type-4" evidence="6">
    <location>
        <begin position="1"/>
        <end position="128"/>
    </location>
</feature>
<name>A0A7U3ZS01_MYCPK</name>
<dbReference type="InterPro" id="IPR012844">
    <property type="entry name" value="DhaM_N"/>
</dbReference>
<evidence type="ECO:0000259" key="6">
    <source>
        <dbReference type="PROSITE" id="PS51096"/>
    </source>
</evidence>
<evidence type="ECO:0000313" key="8">
    <source>
        <dbReference type="Proteomes" id="UP000008907"/>
    </source>
</evidence>
<evidence type="ECO:0000256" key="5">
    <source>
        <dbReference type="ARBA" id="ARBA00046577"/>
    </source>
</evidence>
<comment type="function">
    <text evidence="2">Component of the dihydroxyacetone kinase complex, which is responsible for the phosphoenolpyruvate (PEP)-dependent phosphorylation of dihydroxyacetone. DhaM serves as the phosphoryl donor. Is phosphorylated by phosphoenolpyruvate in an EI- and HPr-dependent reaction, and a phosphorelay system on histidine residues finally leads to phosphoryl transfer to DhaL and dihydroxyacetone.</text>
</comment>
<dbReference type="PANTHER" id="PTHR38594:SF1">
    <property type="entry name" value="PEP-DEPENDENT DIHYDROXYACETONE KINASE, PHOSPHORYL DONOR SUBUNIT DHAM"/>
    <property type="match status" value="1"/>
</dbReference>
<dbReference type="InterPro" id="IPR036662">
    <property type="entry name" value="PTS_EIIA_man-typ_sf"/>
</dbReference>
<evidence type="ECO:0000256" key="4">
    <source>
        <dbReference type="ARBA" id="ARBA00022679"/>
    </source>
</evidence>
<evidence type="ECO:0000256" key="2">
    <source>
        <dbReference type="ARBA" id="ARBA00002788"/>
    </source>
</evidence>
<reference evidence="7 8" key="1">
    <citation type="journal article" date="2011" name="J. Bacteriol.">
        <title>Genome Sequence of Mycoplasma putrefaciens Type Strain KS1.</title>
        <authorList>
            <person name="Calcutt M.J."/>
            <person name="Foecking M.F."/>
        </authorList>
    </citation>
    <scope>NUCLEOTIDE SEQUENCE [LARGE SCALE GENOMIC DNA]</scope>
    <source>
        <strain evidence="8">ATCC 15718 / NCTC 10155 / C30 KS-1 / KS-1</strain>
    </source>
</reference>
<dbReference type="PROSITE" id="PS51096">
    <property type="entry name" value="PTS_EIIA_TYPE_4"/>
    <property type="match status" value="1"/>
</dbReference>
<dbReference type="GO" id="GO:0047324">
    <property type="term" value="F:phosphoenolpyruvate-glycerone phosphotransferase activity"/>
    <property type="evidence" value="ECO:0007669"/>
    <property type="project" value="UniProtKB-EC"/>
</dbReference>
<keyword evidence="4" id="KW-0808">Transferase</keyword>
<dbReference type="Proteomes" id="UP000008907">
    <property type="component" value="Chromosome"/>
</dbReference>
<evidence type="ECO:0000256" key="3">
    <source>
        <dbReference type="ARBA" id="ARBA00012095"/>
    </source>
</evidence>
<dbReference type="EMBL" id="CP003021">
    <property type="protein sequence ID" value="AEM68448.1"/>
    <property type="molecule type" value="Genomic_DNA"/>
</dbReference>